<evidence type="ECO:0000256" key="1">
    <source>
        <dbReference type="SAM" id="MobiDB-lite"/>
    </source>
</evidence>
<sequence length="522" mass="59136">MRQLEVWLRYVTLHSIIGMSMPVRTFMLDSVHDGRDDLDEDDDMYTVDSHPGPLGSHSNASADAGAMSLLRSKHRRDRLSGAAEFAEDPIVAARARKQVDMVLRRFGSGPIALGAINAVLPGLQRGYHSGKMALRHLADKVEARSAEESALGLALLRLSKTEQHDAKFAPMRLDPLNYLGVALKRRRPDEAQANVAMLEAGHTLEETLRLFSKHIFPRMTHLVGFLYNSSVAARQEDEHQHGVTPSERLAAEWFCINNVRSTSVVAAAERFAEDQIMLAARRRARWERLRANLLRFDAQALYTALERDPLHGSDVNHPDEPSYAEFVRDRDRDSVYSEQSMLTFEQREEQIRQLQAAQARRPPPPVPSRKTKQRTKRVHFADDTAPAAPSRAEAEWVRSETDDGMPFWVNKHTGQTRHRPPATSPEERVAQEEVEKAVQAWSHVHHNLPDMLIHVREIAAPLPRFTDFTQAQKQAVSSSTQLQRKLVRQILRQTHPDKQPANQSVYNSFLAARLFQIFASLS</sequence>
<reference evidence="2 3" key="1">
    <citation type="submission" date="2017-12" db="EMBL/GenBank/DDBJ databases">
        <title>Sequencing, de novo assembly and annotation of complete genome of a new Thraustochytrid species, strain FCC1311.</title>
        <authorList>
            <person name="Sedici K."/>
            <person name="Godart F."/>
            <person name="Aiese Cigliano R."/>
            <person name="Sanseverino W."/>
            <person name="Barakat M."/>
            <person name="Ortet P."/>
            <person name="Marechal E."/>
            <person name="Cagnac O."/>
            <person name="Amato A."/>
        </authorList>
    </citation>
    <scope>NUCLEOTIDE SEQUENCE [LARGE SCALE GENOMIC DNA]</scope>
</reference>
<feature type="compositionally biased region" description="Basic residues" evidence="1">
    <location>
        <begin position="369"/>
        <end position="378"/>
    </location>
</feature>
<proteinExistence type="predicted"/>
<keyword evidence="3" id="KW-1185">Reference proteome</keyword>
<dbReference type="EMBL" id="BEYU01000084">
    <property type="protein sequence ID" value="GBG30768.1"/>
    <property type="molecule type" value="Genomic_DNA"/>
</dbReference>
<comment type="caution">
    <text evidence="2">The sequence shown here is derived from an EMBL/GenBank/DDBJ whole genome shotgun (WGS) entry which is preliminary data.</text>
</comment>
<dbReference type="Proteomes" id="UP000241890">
    <property type="component" value="Unassembled WGS sequence"/>
</dbReference>
<evidence type="ECO:0000313" key="2">
    <source>
        <dbReference type="EMBL" id="GBG30768.1"/>
    </source>
</evidence>
<feature type="region of interest" description="Disordered" evidence="1">
    <location>
        <begin position="39"/>
        <end position="61"/>
    </location>
</feature>
<evidence type="ECO:0008006" key="4">
    <source>
        <dbReference type="Google" id="ProtNLM"/>
    </source>
</evidence>
<dbReference type="Gene3D" id="2.20.70.10">
    <property type="match status" value="1"/>
</dbReference>
<evidence type="ECO:0000313" key="3">
    <source>
        <dbReference type="Proteomes" id="UP000241890"/>
    </source>
</evidence>
<gene>
    <name evidence="2" type="ORF">FCC1311_069882</name>
</gene>
<name>A0A2R5GM04_9STRA</name>
<protein>
    <recommendedName>
        <fullName evidence="4">WW domain-containing protein</fullName>
    </recommendedName>
</protein>
<dbReference type="AlphaFoldDB" id="A0A2R5GM04"/>
<organism evidence="2 3">
    <name type="scientific">Hondaea fermentalgiana</name>
    <dbReference type="NCBI Taxonomy" id="2315210"/>
    <lineage>
        <taxon>Eukaryota</taxon>
        <taxon>Sar</taxon>
        <taxon>Stramenopiles</taxon>
        <taxon>Bigyra</taxon>
        <taxon>Labyrinthulomycetes</taxon>
        <taxon>Thraustochytrida</taxon>
        <taxon>Thraustochytriidae</taxon>
        <taxon>Hondaea</taxon>
    </lineage>
</organism>
<feature type="region of interest" description="Disordered" evidence="1">
    <location>
        <begin position="346"/>
        <end position="399"/>
    </location>
</feature>
<accession>A0A2R5GM04</accession>
<dbReference type="InParanoid" id="A0A2R5GM04"/>